<keyword evidence="2" id="KW-0325">Glycoprotein</keyword>
<evidence type="ECO:0000256" key="1">
    <source>
        <dbReference type="ARBA" id="ARBA00022729"/>
    </source>
</evidence>
<comment type="caution">
    <text evidence="3">The sequence shown here is derived from an EMBL/GenBank/DDBJ whole genome shotgun (WGS) entry which is preliminary data.</text>
</comment>
<dbReference type="Pfam" id="PF17064">
    <property type="entry name" value="QVR"/>
    <property type="match status" value="1"/>
</dbReference>
<dbReference type="InterPro" id="IPR031424">
    <property type="entry name" value="QVR-like"/>
</dbReference>
<evidence type="ECO:0008006" key="4">
    <source>
        <dbReference type="Google" id="ProtNLM"/>
    </source>
</evidence>
<dbReference type="AlphaFoldDB" id="A0A3L8DSZ6"/>
<proteinExistence type="predicted"/>
<dbReference type="GO" id="GO:0030431">
    <property type="term" value="P:sleep"/>
    <property type="evidence" value="ECO:0007669"/>
    <property type="project" value="InterPro"/>
</dbReference>
<reference evidence="3" key="1">
    <citation type="journal article" date="2018" name="Genome Res.">
        <title>The genomic architecture and molecular evolution of ant odorant receptors.</title>
        <authorList>
            <person name="McKenzie S.K."/>
            <person name="Kronauer D.J.C."/>
        </authorList>
    </citation>
    <scope>NUCLEOTIDE SEQUENCE [LARGE SCALE GENOMIC DNA]</scope>
    <source>
        <strain evidence="3">Clonal line C1</strain>
    </source>
</reference>
<protein>
    <recommendedName>
        <fullName evidence="4">Protein sleepless</fullName>
    </recommendedName>
</protein>
<reference evidence="3" key="2">
    <citation type="submission" date="2018-07" db="EMBL/GenBank/DDBJ databases">
        <authorList>
            <person name="Mckenzie S.K."/>
            <person name="Kronauer D.J.C."/>
        </authorList>
    </citation>
    <scope>NUCLEOTIDE SEQUENCE</scope>
    <source>
        <strain evidence="3">Clonal line C1</strain>
    </source>
</reference>
<dbReference type="GO" id="GO:0032222">
    <property type="term" value="P:regulation of synaptic transmission, cholinergic"/>
    <property type="evidence" value="ECO:0007669"/>
    <property type="project" value="InterPro"/>
</dbReference>
<organism evidence="3">
    <name type="scientific">Ooceraea biroi</name>
    <name type="common">Clonal raider ant</name>
    <name type="synonym">Cerapachys biroi</name>
    <dbReference type="NCBI Taxonomy" id="2015173"/>
    <lineage>
        <taxon>Eukaryota</taxon>
        <taxon>Metazoa</taxon>
        <taxon>Ecdysozoa</taxon>
        <taxon>Arthropoda</taxon>
        <taxon>Hexapoda</taxon>
        <taxon>Insecta</taxon>
        <taxon>Pterygota</taxon>
        <taxon>Neoptera</taxon>
        <taxon>Endopterygota</taxon>
        <taxon>Hymenoptera</taxon>
        <taxon>Apocrita</taxon>
        <taxon>Aculeata</taxon>
        <taxon>Formicoidea</taxon>
        <taxon>Formicidae</taxon>
        <taxon>Dorylinae</taxon>
        <taxon>Ooceraea</taxon>
    </lineage>
</organism>
<name>A0A3L8DSZ6_OOCBI</name>
<evidence type="ECO:0000313" key="3">
    <source>
        <dbReference type="EMBL" id="RLU23293.1"/>
    </source>
</evidence>
<dbReference type="Proteomes" id="UP000279307">
    <property type="component" value="Chromosome 4"/>
</dbReference>
<sequence length="162" mass="18243">MIGVSTGVIILFGFLLAGKSSPLFLFCLKETASVYKNCLKFSLAAHSREERLSCYECNTDLRQGHKGDCNDPYTPGDLVACPQNEPHRCHKSIVLYKNILITVRACVLSRQVDGYCNYEDRFPQSSIECYFCEENGCNGKRPLEPTSEWCLGLLVVISWMLT</sequence>
<dbReference type="EMBL" id="QOIP01000004">
    <property type="protein sequence ID" value="RLU23293.1"/>
    <property type="molecule type" value="Genomic_DNA"/>
</dbReference>
<evidence type="ECO:0000256" key="2">
    <source>
        <dbReference type="ARBA" id="ARBA00023180"/>
    </source>
</evidence>
<gene>
    <name evidence="3" type="ORF">DMN91_003497</name>
</gene>
<dbReference type="OrthoDB" id="7663715at2759"/>
<keyword evidence="1" id="KW-0732">Signal</keyword>
<accession>A0A3L8DSZ6</accession>